<gene>
    <name evidence="1" type="ORF">HMPREF0401_01621</name>
</gene>
<dbReference type="EMBL" id="ACUO01000022">
    <property type="protein sequence ID" value="EGN66652.1"/>
    <property type="molecule type" value="Genomic_DNA"/>
</dbReference>
<name>F7L1A0_9FUSO</name>
<dbReference type="Proteomes" id="UP000004160">
    <property type="component" value="Unassembled WGS sequence"/>
</dbReference>
<keyword evidence="2" id="KW-1185">Reference proteome</keyword>
<reference evidence="1" key="1">
    <citation type="submission" date="2011-05" db="EMBL/GenBank/DDBJ databases">
        <title>The Genome Sequence of Fusobacterium sp. 11_3_2.</title>
        <authorList>
            <consortium name="The Broad Institute Genome Sequencing Platform"/>
            <person name="Earl A."/>
            <person name="Ward D."/>
            <person name="Feldgarden M."/>
            <person name="Gevers D."/>
            <person name="Sibley C.D."/>
            <person name="White A.P."/>
            <person name="Crowley S."/>
            <person name="Surette M."/>
            <person name="Strauss J.C."/>
            <person name="Ambrose C.E."/>
            <person name="Allen-Vercoe E."/>
            <person name="Young S.K."/>
            <person name="Zeng Q."/>
            <person name="Gargeya S."/>
            <person name="Fitzgerald M."/>
            <person name="Haas B."/>
            <person name="Abouelleil A."/>
            <person name="Alvarado L."/>
            <person name="Arachchi H.M."/>
            <person name="Berlin A."/>
            <person name="Brown A."/>
            <person name="Chapman S.B."/>
            <person name="Chen Z."/>
            <person name="Dunbar C."/>
            <person name="Freedman E."/>
            <person name="Gearin G."/>
            <person name="Gellesch M."/>
            <person name="Goldberg J."/>
            <person name="Griggs A."/>
            <person name="Gujja S."/>
            <person name="Heiman D."/>
            <person name="Howarth C."/>
            <person name="Larson L."/>
            <person name="Lui A."/>
            <person name="MacDonald P.J.P."/>
            <person name="Mehta T."/>
            <person name="Montmayeur A."/>
            <person name="Murphy C."/>
            <person name="Neiman D."/>
            <person name="Pearson M."/>
            <person name="Priest M."/>
            <person name="Roberts A."/>
            <person name="Saif S."/>
            <person name="Shea T."/>
            <person name="Shenoy N."/>
            <person name="Sisk P."/>
            <person name="Stolte C."/>
            <person name="Sykes S."/>
            <person name="Wortman J."/>
            <person name="Nusbaum C."/>
            <person name="Birren B."/>
        </authorList>
    </citation>
    <scope>NUCLEOTIDE SEQUENCE [LARGE SCALE GENOMIC DNA]</scope>
    <source>
        <strain evidence="1">11_3_2</strain>
    </source>
</reference>
<dbReference type="PATRIC" id="fig|457403.8.peg.1637"/>
<evidence type="ECO:0000313" key="1">
    <source>
        <dbReference type="EMBL" id="EGN66652.1"/>
    </source>
</evidence>
<dbReference type="RefSeq" id="WP_008693622.1">
    <property type="nucleotide sequence ID" value="NZ_GL945393.1"/>
</dbReference>
<accession>F7L1A0</accession>
<protein>
    <submittedName>
        <fullName evidence="1">Uncharacterized protein</fullName>
    </submittedName>
</protein>
<dbReference type="AlphaFoldDB" id="F7L1A0"/>
<evidence type="ECO:0000313" key="2">
    <source>
        <dbReference type="Proteomes" id="UP000004160"/>
    </source>
</evidence>
<sequence>MGEMNITYTYGELNREKSLLLLTNFVREMVLQNANEHKIYEDGRCLSVSDVQDLYEDKLASMDAESYDKLITTIMDNIRDKIL</sequence>
<organism evidence="1 2">
    <name type="scientific">Fusobacterium animalis 11_3_2</name>
    <dbReference type="NCBI Taxonomy" id="457403"/>
    <lineage>
        <taxon>Bacteria</taxon>
        <taxon>Fusobacteriati</taxon>
        <taxon>Fusobacteriota</taxon>
        <taxon>Fusobacteriia</taxon>
        <taxon>Fusobacteriales</taxon>
        <taxon>Fusobacteriaceae</taxon>
        <taxon>Fusobacterium</taxon>
    </lineage>
</organism>
<comment type="caution">
    <text evidence="1">The sequence shown here is derived from an EMBL/GenBank/DDBJ whole genome shotgun (WGS) entry which is preliminary data.</text>
</comment>
<dbReference type="HOGENOM" id="CLU_2537698_0_0_0"/>
<proteinExistence type="predicted"/>